<protein>
    <submittedName>
        <fullName evidence="2">Uncharacterized protein</fullName>
    </submittedName>
</protein>
<organism evidence="2 3">
    <name type="scientific">Acidiphilium iwatense</name>
    <dbReference type="NCBI Taxonomy" id="768198"/>
    <lineage>
        <taxon>Bacteria</taxon>
        <taxon>Pseudomonadati</taxon>
        <taxon>Pseudomonadota</taxon>
        <taxon>Alphaproteobacteria</taxon>
        <taxon>Acetobacterales</taxon>
        <taxon>Acidocellaceae</taxon>
        <taxon>Acidiphilium</taxon>
    </lineage>
</organism>
<feature type="compositionally biased region" description="Basic and acidic residues" evidence="1">
    <location>
        <begin position="37"/>
        <end position="46"/>
    </location>
</feature>
<gene>
    <name evidence="2" type="ORF">L2A60_06310</name>
</gene>
<name>A0ABS9DVU9_9PROT</name>
<reference evidence="2 3" key="1">
    <citation type="submission" date="2022-01" db="EMBL/GenBank/DDBJ databases">
        <authorList>
            <person name="Won M."/>
            <person name="Kim S.-J."/>
            <person name="Kwon S.-W."/>
        </authorList>
    </citation>
    <scope>NUCLEOTIDE SEQUENCE [LARGE SCALE GENOMIC DNA]</scope>
    <source>
        <strain evidence="2 3">KCTC 23505</strain>
    </source>
</reference>
<keyword evidence="3" id="KW-1185">Reference proteome</keyword>
<proteinExistence type="predicted"/>
<sequence>MRQEPEARARQAEIGRALEAIRALRRRAGTMTTDEPLAAKHEGRSG</sequence>
<dbReference type="EMBL" id="JAKGBZ010000009">
    <property type="protein sequence ID" value="MCF3946295.1"/>
    <property type="molecule type" value="Genomic_DNA"/>
</dbReference>
<evidence type="ECO:0000313" key="3">
    <source>
        <dbReference type="Proteomes" id="UP001521209"/>
    </source>
</evidence>
<accession>A0ABS9DVU9</accession>
<dbReference type="RefSeq" id="WP_235703531.1">
    <property type="nucleotide sequence ID" value="NZ_JAKGBZ010000009.1"/>
</dbReference>
<evidence type="ECO:0000256" key="1">
    <source>
        <dbReference type="SAM" id="MobiDB-lite"/>
    </source>
</evidence>
<dbReference type="Proteomes" id="UP001521209">
    <property type="component" value="Unassembled WGS sequence"/>
</dbReference>
<feature type="region of interest" description="Disordered" evidence="1">
    <location>
        <begin position="25"/>
        <end position="46"/>
    </location>
</feature>
<comment type="caution">
    <text evidence="2">The sequence shown here is derived from an EMBL/GenBank/DDBJ whole genome shotgun (WGS) entry which is preliminary data.</text>
</comment>
<evidence type="ECO:0000313" key="2">
    <source>
        <dbReference type="EMBL" id="MCF3946295.1"/>
    </source>
</evidence>